<dbReference type="STRING" id="279238.Saro_1743"/>
<evidence type="ECO:0000256" key="1">
    <source>
        <dbReference type="SAM" id="SignalP"/>
    </source>
</evidence>
<dbReference type="SMART" id="SM00849">
    <property type="entry name" value="Lactamase_B"/>
    <property type="match status" value="1"/>
</dbReference>
<feature type="chain" id="PRO_5004207763" evidence="1">
    <location>
        <begin position="22"/>
        <end position="289"/>
    </location>
</feature>
<name>Q2G7J0_NOVAD</name>
<feature type="domain" description="Metallo-beta-lactamase" evidence="2">
    <location>
        <begin position="60"/>
        <end position="250"/>
    </location>
</feature>
<dbReference type="EMBL" id="CP000248">
    <property type="protein sequence ID" value="ABD26183.1"/>
    <property type="molecule type" value="Genomic_DNA"/>
</dbReference>
<reference evidence="4" key="1">
    <citation type="submission" date="2006-01" db="EMBL/GenBank/DDBJ databases">
        <title>Complete sequence of Novosphingobium aromaticivorans DSM 12444.</title>
        <authorList>
            <consortium name="US DOE Joint Genome Institute"/>
            <person name="Copeland A."/>
            <person name="Lucas S."/>
            <person name="Lapidus A."/>
            <person name="Barry K."/>
            <person name="Detter J.C."/>
            <person name="Glavina T."/>
            <person name="Hammon N."/>
            <person name="Israni S."/>
            <person name="Pitluck S."/>
            <person name="Chain P."/>
            <person name="Malfatti S."/>
            <person name="Shin M."/>
            <person name="Vergez L."/>
            <person name="Schmutz J."/>
            <person name="Larimer F."/>
            <person name="Land M."/>
            <person name="Kyrpides N."/>
            <person name="Ivanova N."/>
            <person name="Fredrickson J."/>
            <person name="Balkwill D."/>
            <person name="Romine M.F."/>
            <person name="Richardson P."/>
        </authorList>
    </citation>
    <scope>NUCLEOTIDE SEQUENCE [LARGE SCALE GENOMIC DNA]</scope>
    <source>
        <strain evidence="4">ATCC 700278 / DSM 12444 / CCUG 56034 / CIP 105152 / NBRC 16084 / F199</strain>
    </source>
</reference>
<dbReference type="PANTHER" id="PTHR42951:SF17">
    <property type="entry name" value="METALLO-BETA-LACTAMASE DOMAIN-CONTAINING PROTEIN"/>
    <property type="match status" value="1"/>
</dbReference>
<dbReference type="CDD" id="cd16315">
    <property type="entry name" value="EVM-1-like_MBL-B3"/>
    <property type="match status" value="1"/>
</dbReference>
<accession>Q2G7J0</accession>
<dbReference type="NCBIfam" id="NF012229">
    <property type="entry name" value="bla_class_B_core"/>
    <property type="match status" value="1"/>
</dbReference>
<gene>
    <name evidence="3" type="ordered locus">Saro_1743</name>
</gene>
<feature type="signal peptide" evidence="1">
    <location>
        <begin position="1"/>
        <end position="21"/>
    </location>
</feature>
<dbReference type="HOGENOM" id="CLU_066441_1_0_5"/>
<dbReference type="InterPro" id="IPR050855">
    <property type="entry name" value="NDM-1-like"/>
</dbReference>
<dbReference type="InterPro" id="IPR036866">
    <property type="entry name" value="RibonucZ/Hydroxyglut_hydro"/>
</dbReference>
<dbReference type="AlphaFoldDB" id="Q2G7J0"/>
<dbReference type="PANTHER" id="PTHR42951">
    <property type="entry name" value="METALLO-BETA-LACTAMASE DOMAIN-CONTAINING"/>
    <property type="match status" value="1"/>
</dbReference>
<dbReference type="SUPFAM" id="SSF56281">
    <property type="entry name" value="Metallo-hydrolase/oxidoreductase"/>
    <property type="match status" value="1"/>
</dbReference>
<proteinExistence type="predicted"/>
<keyword evidence="1" id="KW-0732">Signal</keyword>
<evidence type="ECO:0000313" key="4">
    <source>
        <dbReference type="Proteomes" id="UP000009134"/>
    </source>
</evidence>
<dbReference type="Proteomes" id="UP000009134">
    <property type="component" value="Chromosome"/>
</dbReference>
<dbReference type="eggNOG" id="COG0491">
    <property type="taxonomic scope" value="Bacteria"/>
</dbReference>
<sequence>MSIVLASLAAGAATLAAPATPADPQAARDLVRRCEGKESFSDPAPPARIFGNVWYVGTCNVTVLLVTGPAGHILVDAATEEAVPSILDNIRAAGFEPKDVRWIVSSHEHFDHVGGLAALARATGARVAATRAAAKVIRSGKVSPADPQAQEIHGSRPARVDRLIDTGDVVRAGPLALTAFATPGHTEGSTSWHWKSCDGADCRTVTYVDSVTALPLGTYRFADHPERVAMFRNTFAQVEALECGILLTPHPSASAMFERMSAERRLDEPGACKALAAGARDRLEKALAQ</sequence>
<dbReference type="KEGG" id="nar:Saro_1743"/>
<dbReference type="NCBIfam" id="NF033105">
    <property type="entry name" value="bla_subclass_B3"/>
    <property type="match status" value="1"/>
</dbReference>
<dbReference type="InterPro" id="IPR001279">
    <property type="entry name" value="Metallo-B-lactamas"/>
</dbReference>
<keyword evidence="4" id="KW-1185">Reference proteome</keyword>
<evidence type="ECO:0000259" key="2">
    <source>
        <dbReference type="SMART" id="SM00849"/>
    </source>
</evidence>
<dbReference type="RefSeq" id="WP_011445393.1">
    <property type="nucleotide sequence ID" value="NC_007794.1"/>
</dbReference>
<dbReference type="Gene3D" id="3.60.15.10">
    <property type="entry name" value="Ribonuclease Z/Hydroxyacylglutathione hydrolase-like"/>
    <property type="match status" value="1"/>
</dbReference>
<organism evidence="3 4">
    <name type="scientific">Novosphingobium aromaticivorans (strain ATCC 700278 / DSM 12444 / CCUG 56034 / CIP 105152 / NBRC 16084 / F199)</name>
    <dbReference type="NCBI Taxonomy" id="279238"/>
    <lineage>
        <taxon>Bacteria</taxon>
        <taxon>Pseudomonadati</taxon>
        <taxon>Pseudomonadota</taxon>
        <taxon>Alphaproteobacteria</taxon>
        <taxon>Sphingomonadales</taxon>
        <taxon>Sphingomonadaceae</taxon>
        <taxon>Novosphingobium</taxon>
    </lineage>
</organism>
<evidence type="ECO:0000313" key="3">
    <source>
        <dbReference type="EMBL" id="ABD26183.1"/>
    </source>
</evidence>
<dbReference type="Pfam" id="PF00753">
    <property type="entry name" value="Lactamase_B"/>
    <property type="match status" value="1"/>
</dbReference>
<protein>
    <submittedName>
        <fullName evidence="3">Beta-lactamase-like protein</fullName>
    </submittedName>
</protein>